<dbReference type="InterPro" id="IPR011990">
    <property type="entry name" value="TPR-like_helical_dom_sf"/>
</dbReference>
<dbReference type="InterPro" id="IPR012944">
    <property type="entry name" value="SusD_RagB_dom"/>
</dbReference>
<dbReference type="Gene3D" id="1.25.40.390">
    <property type="match status" value="1"/>
</dbReference>
<comment type="similarity">
    <text evidence="2">Belongs to the SusD family.</text>
</comment>
<name>A0ABY6NSE9_9FLAO</name>
<evidence type="ECO:0000256" key="3">
    <source>
        <dbReference type="ARBA" id="ARBA00022729"/>
    </source>
</evidence>
<evidence type="ECO:0000256" key="1">
    <source>
        <dbReference type="ARBA" id="ARBA00004442"/>
    </source>
</evidence>
<keyword evidence="3" id="KW-0732">Signal</keyword>
<evidence type="ECO:0000313" key="8">
    <source>
        <dbReference type="EMBL" id="UZH55829.1"/>
    </source>
</evidence>
<dbReference type="PROSITE" id="PS51257">
    <property type="entry name" value="PROKAR_LIPOPROTEIN"/>
    <property type="match status" value="1"/>
</dbReference>
<dbReference type="RefSeq" id="WP_265164224.1">
    <property type="nucleotide sequence ID" value="NZ_CP069620.1"/>
</dbReference>
<feature type="domain" description="RagB/SusD" evidence="6">
    <location>
        <begin position="321"/>
        <end position="465"/>
    </location>
</feature>
<comment type="subcellular location">
    <subcellularLocation>
        <location evidence="1">Cell outer membrane</location>
    </subcellularLocation>
</comment>
<dbReference type="Pfam" id="PF14322">
    <property type="entry name" value="SusD-like_3"/>
    <property type="match status" value="1"/>
</dbReference>
<evidence type="ECO:0000256" key="2">
    <source>
        <dbReference type="ARBA" id="ARBA00006275"/>
    </source>
</evidence>
<dbReference type="EMBL" id="CP069620">
    <property type="protein sequence ID" value="UZH55829.1"/>
    <property type="molecule type" value="Genomic_DNA"/>
</dbReference>
<sequence>MKKHQHINYFMIISLCFLLGACEDYVEVGVPDDRIVKETVFENDETAIRALRGIYNELFNASFSGGWRSSVTILAGLSADLLQPINSESTTYGEIQKNEISPNHPSNYELWSSAYNIIYMTNSVLEGLGISENVSGDLKMRLEGEARFVRAFTYFYLINIYGEVPLILDTDYRKNSLVSRNGVDELYAQVVNDLDRAIELLDSGYENSDRTNVNIFVAVALRARVALYQENWDLAEILSSEIIEETAAYEILQDLDQVFLANSKEAIWQLSPIGRGNILTSTGEGQVFIGTSRSPLQLATGFVEDFEPEDKRLLNWIGHYNSSNRNFYFPFKYKDRSSLNDITEYSMVLRLAEQYLIRAEARARKGNLNEAISDINNIRTRVGIEPIQVSQQVINKEEIFELIMEERKKELFAEWGHRWFDLKRTGRTDEILAEKTSFWEPTDVFYPIPEQERMKNPNLDQNEGY</sequence>
<feature type="domain" description="SusD-like N-terminal" evidence="7">
    <location>
        <begin position="97"/>
        <end position="227"/>
    </location>
</feature>
<dbReference type="Pfam" id="PF07980">
    <property type="entry name" value="SusD_RagB"/>
    <property type="match status" value="1"/>
</dbReference>
<dbReference type="SUPFAM" id="SSF48452">
    <property type="entry name" value="TPR-like"/>
    <property type="match status" value="1"/>
</dbReference>
<protein>
    <submittedName>
        <fullName evidence="8">RagB/SusD family nutrient uptake outer membrane protein</fullName>
    </submittedName>
</protein>
<reference evidence="8" key="1">
    <citation type="submission" date="2021-02" db="EMBL/GenBank/DDBJ databases">
        <title>Salinimicrobium sp. nov. isolated from seawater in Tongyeong, Republic of Korea.</title>
        <authorList>
            <person name="Lee S.-J."/>
        </authorList>
    </citation>
    <scope>NUCLEOTIDE SEQUENCE</scope>
    <source>
        <strain evidence="8">HN-2-9-2</strain>
    </source>
</reference>
<proteinExistence type="inferred from homology"/>
<keyword evidence="5" id="KW-0998">Cell outer membrane</keyword>
<evidence type="ECO:0000259" key="7">
    <source>
        <dbReference type="Pfam" id="PF14322"/>
    </source>
</evidence>
<keyword evidence="9" id="KW-1185">Reference proteome</keyword>
<evidence type="ECO:0000259" key="6">
    <source>
        <dbReference type="Pfam" id="PF07980"/>
    </source>
</evidence>
<keyword evidence="4" id="KW-0472">Membrane</keyword>
<dbReference type="CDD" id="cd08977">
    <property type="entry name" value="SusD"/>
    <property type="match status" value="1"/>
</dbReference>
<gene>
    <name evidence="8" type="ORF">JRG66_02800</name>
</gene>
<accession>A0ABY6NSE9</accession>
<evidence type="ECO:0000256" key="5">
    <source>
        <dbReference type="ARBA" id="ARBA00023237"/>
    </source>
</evidence>
<dbReference type="Proteomes" id="UP001163981">
    <property type="component" value="Chromosome"/>
</dbReference>
<dbReference type="InterPro" id="IPR033985">
    <property type="entry name" value="SusD-like_N"/>
</dbReference>
<evidence type="ECO:0000313" key="9">
    <source>
        <dbReference type="Proteomes" id="UP001163981"/>
    </source>
</evidence>
<evidence type="ECO:0000256" key="4">
    <source>
        <dbReference type="ARBA" id="ARBA00023136"/>
    </source>
</evidence>
<organism evidence="8 9">
    <name type="scientific">Salinimicrobium tongyeongense</name>
    <dbReference type="NCBI Taxonomy" id="2809707"/>
    <lineage>
        <taxon>Bacteria</taxon>
        <taxon>Pseudomonadati</taxon>
        <taxon>Bacteroidota</taxon>
        <taxon>Flavobacteriia</taxon>
        <taxon>Flavobacteriales</taxon>
        <taxon>Flavobacteriaceae</taxon>
        <taxon>Salinimicrobium</taxon>
    </lineage>
</organism>